<keyword evidence="3" id="KW-0804">Transcription</keyword>
<feature type="domain" description="HTH gntR-type" evidence="5">
    <location>
        <begin position="21"/>
        <end position="88"/>
    </location>
</feature>
<evidence type="ECO:0000256" key="4">
    <source>
        <dbReference type="SAM" id="MobiDB-lite"/>
    </source>
</evidence>
<protein>
    <recommendedName>
        <fullName evidence="5">HTH gntR-type domain-containing protein</fullName>
    </recommendedName>
</protein>
<dbReference type="PANTHER" id="PTHR43537:SF51">
    <property type="entry name" value="HTH-TYPE TRANSCRIPTIONAL REGULATOR LGOR-RELATED"/>
    <property type="match status" value="1"/>
</dbReference>
<comment type="caution">
    <text evidence="6">The sequence shown here is derived from an EMBL/GenBank/DDBJ whole genome shotgun (WGS) entry which is preliminary data.</text>
</comment>
<dbReference type="InterPro" id="IPR011711">
    <property type="entry name" value="GntR_C"/>
</dbReference>
<proteinExistence type="predicted"/>
<dbReference type="InterPro" id="IPR036388">
    <property type="entry name" value="WH-like_DNA-bd_sf"/>
</dbReference>
<keyword evidence="7" id="KW-1185">Reference proteome</keyword>
<dbReference type="CDD" id="cd07377">
    <property type="entry name" value="WHTH_GntR"/>
    <property type="match status" value="1"/>
</dbReference>
<accession>A0A0T5P3F9</accession>
<dbReference type="PROSITE" id="PS50949">
    <property type="entry name" value="HTH_GNTR"/>
    <property type="match status" value="1"/>
</dbReference>
<feature type="region of interest" description="Disordered" evidence="4">
    <location>
        <begin position="245"/>
        <end position="269"/>
    </location>
</feature>
<keyword evidence="2" id="KW-0238">DNA-binding</keyword>
<dbReference type="PANTHER" id="PTHR43537">
    <property type="entry name" value="TRANSCRIPTIONAL REGULATOR, GNTR FAMILY"/>
    <property type="match status" value="1"/>
</dbReference>
<dbReference type="Pfam" id="PF00392">
    <property type="entry name" value="GntR"/>
    <property type="match status" value="1"/>
</dbReference>
<dbReference type="SUPFAM" id="SSF48008">
    <property type="entry name" value="GntR ligand-binding domain-like"/>
    <property type="match status" value="1"/>
</dbReference>
<dbReference type="Pfam" id="PF07729">
    <property type="entry name" value="FCD"/>
    <property type="match status" value="1"/>
</dbReference>
<evidence type="ECO:0000256" key="3">
    <source>
        <dbReference type="ARBA" id="ARBA00023163"/>
    </source>
</evidence>
<reference evidence="6 7" key="1">
    <citation type="submission" date="2015-04" db="EMBL/GenBank/DDBJ databases">
        <title>The draft genome sequence of Roseovarius indicus B108T.</title>
        <authorList>
            <person name="Li G."/>
            <person name="Lai Q."/>
            <person name="Shao Z."/>
            <person name="Yan P."/>
        </authorList>
    </citation>
    <scope>NUCLEOTIDE SEQUENCE [LARGE SCALE GENOMIC DNA]</scope>
    <source>
        <strain evidence="6 7">B108</strain>
    </source>
</reference>
<dbReference type="InterPro" id="IPR036390">
    <property type="entry name" value="WH_DNA-bd_sf"/>
</dbReference>
<name>A0A0T5P3F9_9RHOB</name>
<dbReference type="SMART" id="SM00895">
    <property type="entry name" value="FCD"/>
    <property type="match status" value="1"/>
</dbReference>
<dbReference type="PATRIC" id="fig|540747.5.peg.2155"/>
<evidence type="ECO:0000259" key="5">
    <source>
        <dbReference type="PROSITE" id="PS50949"/>
    </source>
</evidence>
<sequence>MIGAGWPGWQPGTAKEGQSMATQVERATQLLREAVQSGAYGADEKLAEMHLAEDLGMSRTVIRAALSALELEGLVTRTPNRGFRTRRFTLDEVADSIILRGEVEAIAARYACERGLSEEDLQRFETVLDEMAAILDCGFFEVEHRLKWMELVAKFHDLLVECSGSSAIRYSIDHLKRIPLVAPYSVMFDLSSEDYSLGRIRTTFEMRQQIVEALRLRQAGRASALMIAYAYQACNNKRESVEAMRSGREMSPTPGLGLIAQGKDGQDPR</sequence>
<feature type="region of interest" description="Disordered" evidence="4">
    <location>
        <begin position="1"/>
        <end position="21"/>
    </location>
</feature>
<dbReference type="SUPFAM" id="SSF46785">
    <property type="entry name" value="Winged helix' DNA-binding domain"/>
    <property type="match status" value="1"/>
</dbReference>
<evidence type="ECO:0000256" key="2">
    <source>
        <dbReference type="ARBA" id="ARBA00023125"/>
    </source>
</evidence>
<organism evidence="6 7">
    <name type="scientific">Roseovarius indicus</name>
    <dbReference type="NCBI Taxonomy" id="540747"/>
    <lineage>
        <taxon>Bacteria</taxon>
        <taxon>Pseudomonadati</taxon>
        <taxon>Pseudomonadota</taxon>
        <taxon>Alphaproteobacteria</taxon>
        <taxon>Rhodobacterales</taxon>
        <taxon>Roseobacteraceae</taxon>
        <taxon>Roseovarius</taxon>
    </lineage>
</organism>
<evidence type="ECO:0000313" key="7">
    <source>
        <dbReference type="Proteomes" id="UP000051401"/>
    </source>
</evidence>
<keyword evidence="1" id="KW-0805">Transcription regulation</keyword>
<dbReference type="Gene3D" id="1.20.120.530">
    <property type="entry name" value="GntR ligand-binding domain-like"/>
    <property type="match status" value="1"/>
</dbReference>
<dbReference type="PRINTS" id="PR00035">
    <property type="entry name" value="HTHGNTR"/>
</dbReference>
<dbReference type="AlphaFoldDB" id="A0A0T5P3F9"/>
<dbReference type="Gene3D" id="1.10.10.10">
    <property type="entry name" value="Winged helix-like DNA-binding domain superfamily/Winged helix DNA-binding domain"/>
    <property type="match status" value="1"/>
</dbReference>
<dbReference type="SMART" id="SM00345">
    <property type="entry name" value="HTH_GNTR"/>
    <property type="match status" value="1"/>
</dbReference>
<evidence type="ECO:0000313" key="6">
    <source>
        <dbReference type="EMBL" id="KRS15725.1"/>
    </source>
</evidence>
<dbReference type="STRING" id="540747.SAMN04488031_10625"/>
<evidence type="ECO:0000256" key="1">
    <source>
        <dbReference type="ARBA" id="ARBA00023015"/>
    </source>
</evidence>
<gene>
    <name evidence="6" type="ORF">XM52_21910</name>
</gene>
<dbReference type="Proteomes" id="UP000051401">
    <property type="component" value="Unassembled WGS sequence"/>
</dbReference>
<dbReference type="InterPro" id="IPR008920">
    <property type="entry name" value="TF_FadR/GntR_C"/>
</dbReference>
<dbReference type="GO" id="GO:0003677">
    <property type="term" value="F:DNA binding"/>
    <property type="evidence" value="ECO:0007669"/>
    <property type="project" value="UniProtKB-KW"/>
</dbReference>
<dbReference type="InterPro" id="IPR000524">
    <property type="entry name" value="Tscrpt_reg_HTH_GntR"/>
</dbReference>
<dbReference type="GO" id="GO:0003700">
    <property type="term" value="F:DNA-binding transcription factor activity"/>
    <property type="evidence" value="ECO:0007669"/>
    <property type="project" value="InterPro"/>
</dbReference>
<dbReference type="EMBL" id="LAXI01000019">
    <property type="protein sequence ID" value="KRS15725.1"/>
    <property type="molecule type" value="Genomic_DNA"/>
</dbReference>